<keyword evidence="5" id="KW-0256">Endoplasmic reticulum</keyword>
<evidence type="ECO:0000256" key="10">
    <source>
        <dbReference type="SAM" id="Phobius"/>
    </source>
</evidence>
<dbReference type="GO" id="GO:0018279">
    <property type="term" value="P:protein N-linked glycosylation via asparagine"/>
    <property type="evidence" value="ECO:0007669"/>
    <property type="project" value="TreeGrafter"/>
</dbReference>
<feature type="transmembrane region" description="Helical" evidence="10">
    <location>
        <begin position="57"/>
        <end position="78"/>
    </location>
</feature>
<dbReference type="Proteomes" id="UP000184188">
    <property type="component" value="Unassembled WGS sequence"/>
</dbReference>
<dbReference type="RefSeq" id="XP_022579519.1">
    <property type="nucleotide sequence ID" value="XM_022727113.1"/>
</dbReference>
<comment type="subcellular location">
    <subcellularLocation>
        <location evidence="1">Endoplasmic reticulum membrane</location>
        <topology evidence="1">Single-pass type III membrane protein</topology>
    </subcellularLocation>
</comment>
<accession>A0A1L9SCX5</accession>
<dbReference type="GO" id="GO:0008250">
    <property type="term" value="C:oligosaccharyltransferase complex"/>
    <property type="evidence" value="ECO:0007669"/>
    <property type="project" value="TreeGrafter"/>
</dbReference>
<comment type="similarity">
    <text evidence="2">Belongs to the OST4 family.</text>
</comment>
<keyword evidence="7 10" id="KW-1133">Transmembrane helix</keyword>
<dbReference type="PANTHER" id="PTHR48164:SF1">
    <property type="entry name" value="DOLICHYL-DIPHOSPHOOLIGOSACCHARIDE--PROTEIN GLYCOSYLTRANSFERASE SUBUNIT 4"/>
    <property type="match status" value="1"/>
</dbReference>
<feature type="region of interest" description="Disordered" evidence="9">
    <location>
        <begin position="85"/>
        <end position="122"/>
    </location>
</feature>
<dbReference type="InterPro" id="IPR036330">
    <property type="entry name" value="Ost4p_sf"/>
</dbReference>
<evidence type="ECO:0000256" key="2">
    <source>
        <dbReference type="ARBA" id="ARBA00007685"/>
    </source>
</evidence>
<dbReference type="VEuPathDB" id="FungiDB:ASPZODRAFT_17919"/>
<evidence type="ECO:0000256" key="6">
    <source>
        <dbReference type="ARBA" id="ARBA00022968"/>
    </source>
</evidence>
<evidence type="ECO:0000256" key="4">
    <source>
        <dbReference type="ARBA" id="ARBA00022692"/>
    </source>
</evidence>
<reference evidence="12" key="1">
    <citation type="journal article" date="2017" name="Genome Biol.">
        <title>Comparative genomics reveals high biological diversity and specific adaptations in the industrially and medically important fungal genus Aspergillus.</title>
        <authorList>
            <person name="de Vries R.P."/>
            <person name="Riley R."/>
            <person name="Wiebenga A."/>
            <person name="Aguilar-Osorio G."/>
            <person name="Amillis S."/>
            <person name="Uchima C.A."/>
            <person name="Anderluh G."/>
            <person name="Asadollahi M."/>
            <person name="Askin M."/>
            <person name="Barry K."/>
            <person name="Battaglia E."/>
            <person name="Bayram O."/>
            <person name="Benocci T."/>
            <person name="Braus-Stromeyer S.A."/>
            <person name="Caldana C."/>
            <person name="Canovas D."/>
            <person name="Cerqueira G.C."/>
            <person name="Chen F."/>
            <person name="Chen W."/>
            <person name="Choi C."/>
            <person name="Clum A."/>
            <person name="Dos Santos R.A."/>
            <person name="Damasio A.R."/>
            <person name="Diallinas G."/>
            <person name="Emri T."/>
            <person name="Fekete E."/>
            <person name="Flipphi M."/>
            <person name="Freyberg S."/>
            <person name="Gallo A."/>
            <person name="Gournas C."/>
            <person name="Habgood R."/>
            <person name="Hainaut M."/>
            <person name="Harispe M.L."/>
            <person name="Henrissat B."/>
            <person name="Hilden K.S."/>
            <person name="Hope R."/>
            <person name="Hossain A."/>
            <person name="Karabika E."/>
            <person name="Karaffa L."/>
            <person name="Karanyi Z."/>
            <person name="Krasevec N."/>
            <person name="Kuo A."/>
            <person name="Kusch H."/>
            <person name="LaButti K."/>
            <person name="Lagendijk E.L."/>
            <person name="Lapidus A."/>
            <person name="Levasseur A."/>
            <person name="Lindquist E."/>
            <person name="Lipzen A."/>
            <person name="Logrieco A.F."/>
            <person name="MacCabe A."/>
            <person name="Maekelae M.R."/>
            <person name="Malavazi I."/>
            <person name="Melin P."/>
            <person name="Meyer V."/>
            <person name="Mielnichuk N."/>
            <person name="Miskei M."/>
            <person name="Molnar A.P."/>
            <person name="Mule G."/>
            <person name="Ngan C.Y."/>
            <person name="Orejas M."/>
            <person name="Orosz E."/>
            <person name="Ouedraogo J.P."/>
            <person name="Overkamp K.M."/>
            <person name="Park H.-S."/>
            <person name="Perrone G."/>
            <person name="Piumi F."/>
            <person name="Punt P.J."/>
            <person name="Ram A.F."/>
            <person name="Ramon A."/>
            <person name="Rauscher S."/>
            <person name="Record E."/>
            <person name="Riano-Pachon D.M."/>
            <person name="Robert V."/>
            <person name="Roehrig J."/>
            <person name="Ruller R."/>
            <person name="Salamov A."/>
            <person name="Salih N.S."/>
            <person name="Samson R.A."/>
            <person name="Sandor E."/>
            <person name="Sanguinetti M."/>
            <person name="Schuetze T."/>
            <person name="Sepcic K."/>
            <person name="Shelest E."/>
            <person name="Sherlock G."/>
            <person name="Sophianopoulou V."/>
            <person name="Squina F.M."/>
            <person name="Sun H."/>
            <person name="Susca A."/>
            <person name="Todd R.B."/>
            <person name="Tsang A."/>
            <person name="Unkles S.E."/>
            <person name="van de Wiele N."/>
            <person name="van Rossen-Uffink D."/>
            <person name="Oliveira J.V."/>
            <person name="Vesth T.C."/>
            <person name="Visser J."/>
            <person name="Yu J.-H."/>
            <person name="Zhou M."/>
            <person name="Andersen M.R."/>
            <person name="Archer D.B."/>
            <person name="Baker S.E."/>
            <person name="Benoit I."/>
            <person name="Brakhage A.A."/>
            <person name="Braus G.H."/>
            <person name="Fischer R."/>
            <person name="Frisvad J.C."/>
            <person name="Goldman G.H."/>
            <person name="Houbraken J."/>
            <person name="Oakley B."/>
            <person name="Pocsi I."/>
            <person name="Scazzocchio C."/>
            <person name="Seiboth B."/>
            <person name="vanKuyk P.A."/>
            <person name="Wortman J."/>
            <person name="Dyer P.S."/>
            <person name="Grigoriev I.V."/>
        </authorList>
    </citation>
    <scope>NUCLEOTIDE SEQUENCE [LARGE SCALE GENOMIC DNA]</scope>
    <source>
        <strain evidence="12">CBS 506.65</strain>
    </source>
</reference>
<evidence type="ECO:0000256" key="8">
    <source>
        <dbReference type="ARBA" id="ARBA00023136"/>
    </source>
</evidence>
<protein>
    <recommendedName>
        <fullName evidence="3">Dolichyl-diphosphooligosaccharide--protein glycosyltransferase subunit 4</fullName>
    </recommendedName>
</protein>
<evidence type="ECO:0000256" key="7">
    <source>
        <dbReference type="ARBA" id="ARBA00022989"/>
    </source>
</evidence>
<evidence type="ECO:0000313" key="12">
    <source>
        <dbReference type="Proteomes" id="UP000184188"/>
    </source>
</evidence>
<dbReference type="InterPro" id="IPR051307">
    <property type="entry name" value="OST4"/>
</dbReference>
<dbReference type="Pfam" id="PF10215">
    <property type="entry name" value="Ost4"/>
    <property type="match status" value="1"/>
</dbReference>
<keyword evidence="8 10" id="KW-0472">Membrane</keyword>
<evidence type="ECO:0000256" key="5">
    <source>
        <dbReference type="ARBA" id="ARBA00022824"/>
    </source>
</evidence>
<organism evidence="11 12">
    <name type="scientific">Penicilliopsis zonata CBS 506.65</name>
    <dbReference type="NCBI Taxonomy" id="1073090"/>
    <lineage>
        <taxon>Eukaryota</taxon>
        <taxon>Fungi</taxon>
        <taxon>Dikarya</taxon>
        <taxon>Ascomycota</taxon>
        <taxon>Pezizomycotina</taxon>
        <taxon>Eurotiomycetes</taxon>
        <taxon>Eurotiomycetidae</taxon>
        <taxon>Eurotiales</taxon>
        <taxon>Aspergillaceae</taxon>
        <taxon>Penicilliopsis</taxon>
    </lineage>
</organism>
<dbReference type="AlphaFoldDB" id="A0A1L9SCX5"/>
<evidence type="ECO:0000256" key="3">
    <source>
        <dbReference type="ARBA" id="ARBA00017662"/>
    </source>
</evidence>
<gene>
    <name evidence="11" type="ORF">ASPZODRAFT_17919</name>
</gene>
<dbReference type="SUPFAM" id="SSF103464">
    <property type="entry name" value="Oligosaccharyltransferase subunit ost4p"/>
    <property type="match status" value="1"/>
</dbReference>
<evidence type="ECO:0000256" key="1">
    <source>
        <dbReference type="ARBA" id="ARBA00004643"/>
    </source>
</evidence>
<dbReference type="InterPro" id="IPR018943">
    <property type="entry name" value="Oligosaccaryltransferase"/>
</dbReference>
<keyword evidence="12" id="KW-1185">Reference proteome</keyword>
<sequence length="122" mass="12991">MKLKPELRIPPGLFPSSPDVRPSVTFPSTTLCLDLPTIIPRTLSTNTKHTMISDDDLYRLAVFLGSCAMMLVVFYHFLEVNAKDKDEQDAGKARKQETGAVGPGPSGVAANAGTDGPSGKSS</sequence>
<feature type="compositionally biased region" description="Basic and acidic residues" evidence="9">
    <location>
        <begin position="85"/>
        <end position="97"/>
    </location>
</feature>
<dbReference type="OrthoDB" id="2124077at2759"/>
<proteinExistence type="inferred from homology"/>
<dbReference type="EMBL" id="KV878346">
    <property type="protein sequence ID" value="OJJ45009.1"/>
    <property type="molecule type" value="Genomic_DNA"/>
</dbReference>
<dbReference type="PANTHER" id="PTHR48164">
    <property type="entry name" value="DOLICHYL-DIPHOSPHOOLIGOSACCHARIDE--PROTEIN GLYCOSYLTRANSFERASE SUBUNIT 4"/>
    <property type="match status" value="1"/>
</dbReference>
<dbReference type="GeneID" id="34613577"/>
<evidence type="ECO:0000256" key="9">
    <source>
        <dbReference type="SAM" id="MobiDB-lite"/>
    </source>
</evidence>
<evidence type="ECO:0000313" key="11">
    <source>
        <dbReference type="EMBL" id="OJJ45009.1"/>
    </source>
</evidence>
<keyword evidence="4 10" id="KW-0812">Transmembrane</keyword>
<name>A0A1L9SCX5_9EURO</name>
<keyword evidence="6" id="KW-0735">Signal-anchor</keyword>